<dbReference type="PANTHER" id="PTHR23526:SF2">
    <property type="entry name" value="MAJOR FACILITATOR SUPERFAMILY (MFS) PROFILE DOMAIN-CONTAINING PROTEIN"/>
    <property type="match status" value="1"/>
</dbReference>
<dbReference type="STRING" id="671065.MetMK1DRAFT_00003400"/>
<organism evidence="2 3">
    <name type="scientific">Metallosphaera yellowstonensis MK1</name>
    <dbReference type="NCBI Taxonomy" id="671065"/>
    <lineage>
        <taxon>Archaea</taxon>
        <taxon>Thermoproteota</taxon>
        <taxon>Thermoprotei</taxon>
        <taxon>Sulfolobales</taxon>
        <taxon>Sulfolobaceae</taxon>
        <taxon>Metallosphaera</taxon>
    </lineage>
</organism>
<dbReference type="GO" id="GO:0022857">
    <property type="term" value="F:transmembrane transporter activity"/>
    <property type="evidence" value="ECO:0007669"/>
    <property type="project" value="InterPro"/>
</dbReference>
<feature type="transmembrane region" description="Helical" evidence="1">
    <location>
        <begin position="241"/>
        <end position="266"/>
    </location>
</feature>
<feature type="transmembrane region" description="Helical" evidence="1">
    <location>
        <begin position="117"/>
        <end position="138"/>
    </location>
</feature>
<dbReference type="InterPro" id="IPR011701">
    <property type="entry name" value="MFS"/>
</dbReference>
<feature type="transmembrane region" description="Helical" evidence="1">
    <location>
        <begin position="20"/>
        <end position="38"/>
    </location>
</feature>
<keyword evidence="1" id="KW-1133">Transmembrane helix</keyword>
<dbReference type="EMBL" id="JH597761">
    <property type="protein sequence ID" value="EHP69838.1"/>
    <property type="molecule type" value="Genomic_DNA"/>
</dbReference>
<dbReference type="HOGENOM" id="CLU_062161_0_0_2"/>
<dbReference type="SUPFAM" id="SSF103473">
    <property type="entry name" value="MFS general substrate transporter"/>
    <property type="match status" value="1"/>
</dbReference>
<dbReference type="PANTHER" id="PTHR23526">
    <property type="entry name" value="INTEGRAL MEMBRANE TRANSPORT PROTEIN-RELATED"/>
    <property type="match status" value="1"/>
</dbReference>
<feature type="transmembrane region" description="Helical" evidence="1">
    <location>
        <begin position="144"/>
        <end position="167"/>
    </location>
</feature>
<feature type="transmembrane region" description="Helical" evidence="1">
    <location>
        <begin position="278"/>
        <end position="297"/>
    </location>
</feature>
<dbReference type="RefSeq" id="WP_009070012.1">
    <property type="nucleotide sequence ID" value="NZ_JH597761.1"/>
</dbReference>
<accession>H2C4P6</accession>
<dbReference type="InterPro" id="IPR036259">
    <property type="entry name" value="MFS_trans_sf"/>
</dbReference>
<evidence type="ECO:0000313" key="3">
    <source>
        <dbReference type="Proteomes" id="UP000003980"/>
    </source>
</evidence>
<protein>
    <submittedName>
        <fullName evidence="2">Major Facilitator Superfamily transporter</fullName>
    </submittedName>
</protein>
<sequence length="299" mass="32946">MSWIVLALIPFQGPLYTLTYFTAELGLGISLMGWNLIMERLSATARGVTLSQYTVYSTLGQLVSTLLAGIFVGSSTSLIRIPFALTGAITLSCAFLGQRTDVDVEDPARRPRVSRKLLRFFLISFLFTVVWSFAWPLFPMAQVYIFHMTYFNVAVISVIGGISTLFLRNRVGRLVDRNRRFSMFLGRILLATFPLAYALAPNIFVIYAVEPVAGLTSLLGSTAYVSYLYDSSTKEDVKMSLGVYSLVQGLGAVVGSLISSAIFMGVEPILGLERGVEYLLLTSAVLRIMTSFGYLKLKV</sequence>
<feature type="transmembrane region" description="Helical" evidence="1">
    <location>
        <begin position="50"/>
        <end position="72"/>
    </location>
</feature>
<dbReference type="AlphaFoldDB" id="H2C4P6"/>
<feature type="transmembrane region" description="Helical" evidence="1">
    <location>
        <begin position="188"/>
        <end position="206"/>
    </location>
</feature>
<keyword evidence="3" id="KW-1185">Reference proteome</keyword>
<evidence type="ECO:0000313" key="2">
    <source>
        <dbReference type="EMBL" id="EHP69838.1"/>
    </source>
</evidence>
<name>H2C4P6_9CREN</name>
<feature type="transmembrane region" description="Helical" evidence="1">
    <location>
        <begin position="78"/>
        <end position="96"/>
    </location>
</feature>
<gene>
    <name evidence="2" type="ORF">MetMK1DRAFT_00003400</name>
</gene>
<dbReference type="Proteomes" id="UP000003980">
    <property type="component" value="Unassembled WGS sequence"/>
</dbReference>
<keyword evidence="1" id="KW-0472">Membrane</keyword>
<dbReference type="InterPro" id="IPR052528">
    <property type="entry name" value="Sugar_transport-like"/>
</dbReference>
<keyword evidence="1" id="KW-0812">Transmembrane</keyword>
<proteinExistence type="predicted"/>
<dbReference type="Pfam" id="PF07690">
    <property type="entry name" value="MFS_1"/>
    <property type="match status" value="1"/>
</dbReference>
<feature type="transmembrane region" description="Helical" evidence="1">
    <location>
        <begin position="212"/>
        <end position="229"/>
    </location>
</feature>
<dbReference type="Gene3D" id="1.20.1250.20">
    <property type="entry name" value="MFS general substrate transporter like domains"/>
    <property type="match status" value="1"/>
</dbReference>
<evidence type="ECO:0000256" key="1">
    <source>
        <dbReference type="SAM" id="Phobius"/>
    </source>
</evidence>
<dbReference type="eggNOG" id="arCOG00138">
    <property type="taxonomic scope" value="Archaea"/>
</dbReference>
<reference evidence="2 3" key="1">
    <citation type="submission" date="2012-01" db="EMBL/GenBank/DDBJ databases">
        <title>Improved High-Quality Draft sequence of Metallosphaera yellowstonensis MK1.</title>
        <authorList>
            <consortium name="US DOE Joint Genome Institute"/>
            <person name="Lucas S."/>
            <person name="Han J."/>
            <person name="Cheng J.-F."/>
            <person name="Goodwin L."/>
            <person name="Pitluck S."/>
            <person name="Peters L."/>
            <person name="Teshima H."/>
            <person name="Detter J.C."/>
            <person name="Han C."/>
            <person name="Tapia R."/>
            <person name="Land M."/>
            <person name="Hauser L."/>
            <person name="Kyrpides N."/>
            <person name="Kozubal M."/>
            <person name="Macur R.E."/>
            <person name="Jay Z."/>
            <person name="Inskeep W."/>
            <person name="Woyke T."/>
        </authorList>
    </citation>
    <scope>NUCLEOTIDE SEQUENCE [LARGE SCALE GENOMIC DNA]</scope>
    <source>
        <strain evidence="2 3">MK1</strain>
    </source>
</reference>